<dbReference type="EMBL" id="BPLR01001540">
    <property type="protein sequence ID" value="GIZ03027.1"/>
    <property type="molecule type" value="Genomic_DNA"/>
</dbReference>
<evidence type="ECO:0000313" key="2">
    <source>
        <dbReference type="EMBL" id="GIZ03027.1"/>
    </source>
</evidence>
<feature type="region of interest" description="Disordered" evidence="1">
    <location>
        <begin position="154"/>
        <end position="174"/>
    </location>
</feature>
<organism evidence="2 3">
    <name type="scientific">Caerostris extrusa</name>
    <name type="common">Bark spider</name>
    <name type="synonym">Caerostris bankana</name>
    <dbReference type="NCBI Taxonomy" id="172846"/>
    <lineage>
        <taxon>Eukaryota</taxon>
        <taxon>Metazoa</taxon>
        <taxon>Ecdysozoa</taxon>
        <taxon>Arthropoda</taxon>
        <taxon>Chelicerata</taxon>
        <taxon>Arachnida</taxon>
        <taxon>Araneae</taxon>
        <taxon>Araneomorphae</taxon>
        <taxon>Entelegynae</taxon>
        <taxon>Araneoidea</taxon>
        <taxon>Araneidae</taxon>
        <taxon>Caerostris</taxon>
    </lineage>
</organism>
<protein>
    <submittedName>
        <fullName evidence="2">Uncharacterized protein</fullName>
    </submittedName>
</protein>
<sequence>MVKWNVIVPNTVSAHITTDPVVLAGCGKNNFVFNAFSTIDDEKSLGSFIQNCVDAGKQATEVMFPLHEFICRPMLDNREKAYRFSDDTVLRLIRFYNGKHVPPRRQGSNCLPFRVAWNSTFFAIIFGDHAQRNLIPWEEISTFCRKIRSRMMGQESSSDGGAEEYSFRCREQGK</sequence>
<keyword evidence="3" id="KW-1185">Reference proteome</keyword>
<feature type="compositionally biased region" description="Basic and acidic residues" evidence="1">
    <location>
        <begin position="165"/>
        <end position="174"/>
    </location>
</feature>
<dbReference type="AlphaFoldDB" id="A0AAV4Y6X7"/>
<evidence type="ECO:0000256" key="1">
    <source>
        <dbReference type="SAM" id="MobiDB-lite"/>
    </source>
</evidence>
<evidence type="ECO:0000313" key="3">
    <source>
        <dbReference type="Proteomes" id="UP001054945"/>
    </source>
</evidence>
<proteinExistence type="predicted"/>
<comment type="caution">
    <text evidence="2">The sequence shown here is derived from an EMBL/GenBank/DDBJ whole genome shotgun (WGS) entry which is preliminary data.</text>
</comment>
<gene>
    <name evidence="2" type="ORF">CEXT_14731</name>
</gene>
<accession>A0AAV4Y6X7</accession>
<name>A0AAV4Y6X7_CAEEX</name>
<dbReference type="Proteomes" id="UP001054945">
    <property type="component" value="Unassembled WGS sequence"/>
</dbReference>
<reference evidence="2 3" key="1">
    <citation type="submission" date="2021-06" db="EMBL/GenBank/DDBJ databases">
        <title>Caerostris extrusa draft genome.</title>
        <authorList>
            <person name="Kono N."/>
            <person name="Arakawa K."/>
        </authorList>
    </citation>
    <scope>NUCLEOTIDE SEQUENCE [LARGE SCALE GENOMIC DNA]</scope>
</reference>